<evidence type="ECO:0000313" key="2">
    <source>
        <dbReference type="Proteomes" id="UP001293593"/>
    </source>
</evidence>
<dbReference type="AlphaFoldDB" id="A0AAE1J5D1"/>
<proteinExistence type="predicted"/>
<name>A0AAE1J5D1_9FABA</name>
<protein>
    <recommendedName>
        <fullName evidence="3">Retrotransposon Copia-like N-terminal domain-containing protein</fullName>
    </recommendedName>
</protein>
<gene>
    <name evidence="1" type="ORF">QN277_028239</name>
</gene>
<dbReference type="EMBL" id="JAWXYG010000009">
    <property type="protein sequence ID" value="KAK4262712.1"/>
    <property type="molecule type" value="Genomic_DNA"/>
</dbReference>
<dbReference type="Proteomes" id="UP001293593">
    <property type="component" value="Unassembled WGS sequence"/>
</dbReference>
<dbReference type="PANTHER" id="PTHR47481:SF30">
    <property type="entry name" value="CCHC-TYPE DOMAIN-CONTAINING PROTEIN"/>
    <property type="match status" value="1"/>
</dbReference>
<evidence type="ECO:0000313" key="1">
    <source>
        <dbReference type="EMBL" id="KAK4262712.1"/>
    </source>
</evidence>
<sequence>MSTIFPVSGNLGRNFTNKKITVKLDDSNYLIWKQQVYFMAKQHRLFSYLDGSNRVPAPRTRDSTTGLEIENPEFAVYEQLDSALASWLLASVTSSVLPDLVGLETAAQIWNAYILISQIQRSCTIRIY</sequence>
<accession>A0AAE1J5D1</accession>
<dbReference type="PANTHER" id="PTHR47481">
    <property type="match status" value="1"/>
</dbReference>
<comment type="caution">
    <text evidence="1">The sequence shown here is derived from an EMBL/GenBank/DDBJ whole genome shotgun (WGS) entry which is preliminary data.</text>
</comment>
<reference evidence="1" key="1">
    <citation type="submission" date="2023-10" db="EMBL/GenBank/DDBJ databases">
        <title>Chromosome-level genome of the transformable northern wattle, Acacia crassicarpa.</title>
        <authorList>
            <person name="Massaro I."/>
            <person name="Sinha N.R."/>
            <person name="Poethig S."/>
            <person name="Leichty A.R."/>
        </authorList>
    </citation>
    <scope>NUCLEOTIDE SEQUENCE</scope>
    <source>
        <strain evidence="1">Acra3RX</strain>
        <tissue evidence="1">Leaf</tissue>
    </source>
</reference>
<organism evidence="1 2">
    <name type="scientific">Acacia crassicarpa</name>
    <name type="common">northern wattle</name>
    <dbReference type="NCBI Taxonomy" id="499986"/>
    <lineage>
        <taxon>Eukaryota</taxon>
        <taxon>Viridiplantae</taxon>
        <taxon>Streptophyta</taxon>
        <taxon>Embryophyta</taxon>
        <taxon>Tracheophyta</taxon>
        <taxon>Spermatophyta</taxon>
        <taxon>Magnoliopsida</taxon>
        <taxon>eudicotyledons</taxon>
        <taxon>Gunneridae</taxon>
        <taxon>Pentapetalae</taxon>
        <taxon>rosids</taxon>
        <taxon>fabids</taxon>
        <taxon>Fabales</taxon>
        <taxon>Fabaceae</taxon>
        <taxon>Caesalpinioideae</taxon>
        <taxon>mimosoid clade</taxon>
        <taxon>Acacieae</taxon>
        <taxon>Acacia</taxon>
    </lineage>
</organism>
<evidence type="ECO:0008006" key="3">
    <source>
        <dbReference type="Google" id="ProtNLM"/>
    </source>
</evidence>
<keyword evidence="2" id="KW-1185">Reference proteome</keyword>